<dbReference type="STRING" id="866895.HBHAL_1933"/>
<dbReference type="KEGG" id="hhd:HBHAL_1933"/>
<feature type="transmembrane region" description="Helical" evidence="1">
    <location>
        <begin position="12"/>
        <end position="31"/>
    </location>
</feature>
<protein>
    <recommendedName>
        <fullName evidence="4">Sigma-Y antisigma factor component</fullName>
    </recommendedName>
</protein>
<evidence type="ECO:0000256" key="1">
    <source>
        <dbReference type="SAM" id="Phobius"/>
    </source>
</evidence>
<proteinExistence type="predicted"/>
<dbReference type="eggNOG" id="ENOG5033DT0">
    <property type="taxonomic scope" value="Bacteria"/>
</dbReference>
<dbReference type="AlphaFoldDB" id="I0JJH6"/>
<organism evidence="2 3">
    <name type="scientific">Halobacillus halophilus (strain ATCC 35676 / DSM 2266 / JCM 20832 / KCTC 3685 / LMG 17431 / NBRC 102448 / NCIMB 2269)</name>
    <name type="common">Sporosarcina halophila</name>
    <dbReference type="NCBI Taxonomy" id="866895"/>
    <lineage>
        <taxon>Bacteria</taxon>
        <taxon>Bacillati</taxon>
        <taxon>Bacillota</taxon>
        <taxon>Bacilli</taxon>
        <taxon>Bacillales</taxon>
        <taxon>Bacillaceae</taxon>
        <taxon>Halobacillus</taxon>
    </lineage>
</organism>
<keyword evidence="1" id="KW-0472">Membrane</keyword>
<dbReference type="PATRIC" id="fig|866895.3.peg.935"/>
<evidence type="ECO:0000313" key="2">
    <source>
        <dbReference type="EMBL" id="CCG44294.1"/>
    </source>
</evidence>
<dbReference type="HOGENOM" id="CLU_201614_0_0_9"/>
<keyword evidence="1" id="KW-1133">Transmembrane helix</keyword>
<evidence type="ECO:0000313" key="3">
    <source>
        <dbReference type="Proteomes" id="UP000007397"/>
    </source>
</evidence>
<dbReference type="Proteomes" id="UP000007397">
    <property type="component" value="Chromosome"/>
</dbReference>
<reference evidence="2 3" key="1">
    <citation type="journal article" date="2013" name="Environ. Microbiol.">
        <title>Chloride and organic osmolytes: a hybrid strategy to cope with elevated salinities by the moderately halophilic, chloride-dependent bacterium Halobacillus halophilus.</title>
        <authorList>
            <person name="Saum S.H."/>
            <person name="Pfeiffer F."/>
            <person name="Palm P."/>
            <person name="Rampp M."/>
            <person name="Schuster S.C."/>
            <person name="Muller V."/>
            <person name="Oesterhelt D."/>
        </authorList>
    </citation>
    <scope>NUCLEOTIDE SEQUENCE [LARGE SCALE GENOMIC DNA]</scope>
    <source>
        <strain evidence="3">ATCC 35676 / DSM 2266 / JCM 20832 / KCTC 3685 / LMG 17431 / NBRC 102448 / NCIMB 2269</strain>
    </source>
</reference>
<evidence type="ECO:0008006" key="4">
    <source>
        <dbReference type="Google" id="ProtNLM"/>
    </source>
</evidence>
<keyword evidence="3" id="KW-1185">Reference proteome</keyword>
<accession>I0JJH6</accession>
<name>I0JJH6_HALH3</name>
<dbReference type="EMBL" id="HE717023">
    <property type="protein sequence ID" value="CCG44294.1"/>
    <property type="molecule type" value="Genomic_DNA"/>
</dbReference>
<sequence length="80" mass="9056">MAIMKHYGPEEIPLWGILLIGIILITQGSILYIKARKRGKAPWLWGIIGLIQFPIPSLVYLILTKTVWSEKKNTKGSDHS</sequence>
<feature type="transmembrane region" description="Helical" evidence="1">
    <location>
        <begin position="43"/>
        <end position="63"/>
    </location>
</feature>
<keyword evidence="1" id="KW-0812">Transmembrane</keyword>
<gene>
    <name evidence="2" type="ordered locus">HBHAL_1933</name>
</gene>